<evidence type="ECO:0000256" key="8">
    <source>
        <dbReference type="SAM" id="SignalP"/>
    </source>
</evidence>
<feature type="domain" description="Peptidase M28" evidence="10">
    <location>
        <begin position="263"/>
        <end position="479"/>
    </location>
</feature>
<dbReference type="Pfam" id="PF02225">
    <property type="entry name" value="PA"/>
    <property type="match status" value="1"/>
</dbReference>
<evidence type="ECO:0000313" key="12">
    <source>
        <dbReference type="Proteomes" id="UP000198923"/>
    </source>
</evidence>
<evidence type="ECO:0000256" key="4">
    <source>
        <dbReference type="ARBA" id="ARBA00022723"/>
    </source>
</evidence>
<dbReference type="CDD" id="cd03876">
    <property type="entry name" value="M28_SGAP_like"/>
    <property type="match status" value="1"/>
</dbReference>
<accession>A0A1G7UGZ9</accession>
<sequence length="513" mass="53839">MRLNLRRRVVHALALATVITLPLAVAPAAQASPVSDAVAVLLTKKVKGANVTKHLREFQRIADANGGNRAAGSAGYDKSVEYVSSKLRKAGYRVTTTDVEFPTGWAELAPPVLEQVSPNAKTYAPGVDFLTVTSSGSGDVTAEVQVIDAVLPPGPNPNTSTAGCEAADFAGFMPGRIALIQRGTCPYQQKADNAKAAGAAAVVFFNEGQPGRTDSYAFDIGEWRYGFPVVFADFAVGNELAASPGTRLHVKTTTRVDVGRTKNVLAETRTGDPDKVVVVGAHLDSVHEGAGINDNASGTAGVLETALQLRHFPVRHKVRFAFWGAEELGLLGSTQYVQGLSRAEHDRIKLYLNFDMIGSPNFGYFIYDGDNSDAVGAPAGPPGSAQIEKTFERFYQKRGLPFAGTDFSGRSDYGPFIETGIPAGGLFTGGEGIKTPEQAALFGGTAGAPFDPCYHTPCDSIANVNTTALDVNSDAVAAATATYAYDLSGIPPRNAPAAEAASAPRAIPEHAAH</sequence>
<dbReference type="EMBL" id="FNCN01000004">
    <property type="protein sequence ID" value="SDG46767.1"/>
    <property type="molecule type" value="Genomic_DNA"/>
</dbReference>
<keyword evidence="12" id="KW-1185">Reference proteome</keyword>
<evidence type="ECO:0000256" key="6">
    <source>
        <dbReference type="ARBA" id="ARBA00022801"/>
    </source>
</evidence>
<feature type="signal peptide" evidence="8">
    <location>
        <begin position="1"/>
        <end position="31"/>
    </location>
</feature>
<keyword evidence="5 8" id="KW-0732">Signal</keyword>
<comment type="similarity">
    <text evidence="1">Belongs to the peptidase M28 family. M28A subfamily.</text>
</comment>
<dbReference type="GO" id="GO:0046872">
    <property type="term" value="F:metal ion binding"/>
    <property type="evidence" value="ECO:0007669"/>
    <property type="project" value="UniProtKB-KW"/>
</dbReference>
<name>A0A1G7UGZ9_9ACTN</name>
<dbReference type="Gene3D" id="3.40.630.10">
    <property type="entry name" value="Zn peptidases"/>
    <property type="match status" value="2"/>
</dbReference>
<dbReference type="PANTHER" id="PTHR12147:SF26">
    <property type="entry name" value="PEPTIDASE M28 DOMAIN-CONTAINING PROTEIN"/>
    <property type="match status" value="1"/>
</dbReference>
<dbReference type="Gene3D" id="3.50.30.30">
    <property type="match status" value="1"/>
</dbReference>
<dbReference type="PANTHER" id="PTHR12147">
    <property type="entry name" value="METALLOPEPTIDASE M28 FAMILY MEMBER"/>
    <property type="match status" value="1"/>
</dbReference>
<reference evidence="11 12" key="1">
    <citation type="submission" date="2016-10" db="EMBL/GenBank/DDBJ databases">
        <authorList>
            <person name="de Groot N.N."/>
        </authorList>
    </citation>
    <scope>NUCLEOTIDE SEQUENCE [LARGE SCALE GENOMIC DNA]</scope>
    <source>
        <strain evidence="11 12">CPCC 201354</strain>
    </source>
</reference>
<dbReference type="InterPro" id="IPR045175">
    <property type="entry name" value="M28_fam"/>
</dbReference>
<evidence type="ECO:0000313" key="11">
    <source>
        <dbReference type="EMBL" id="SDG46767.1"/>
    </source>
</evidence>
<dbReference type="InterPro" id="IPR041756">
    <property type="entry name" value="M28_SGAP-like"/>
</dbReference>
<dbReference type="InterPro" id="IPR007484">
    <property type="entry name" value="Peptidase_M28"/>
</dbReference>
<protein>
    <submittedName>
        <fullName evidence="11">Aminopeptidase Y</fullName>
    </submittedName>
</protein>
<evidence type="ECO:0000256" key="2">
    <source>
        <dbReference type="ARBA" id="ARBA00022438"/>
    </source>
</evidence>
<dbReference type="SUPFAM" id="SSF53187">
    <property type="entry name" value="Zn-dependent exopeptidases"/>
    <property type="match status" value="1"/>
</dbReference>
<organism evidence="11 12">
    <name type="scientific">Sinosporangium album</name>
    <dbReference type="NCBI Taxonomy" id="504805"/>
    <lineage>
        <taxon>Bacteria</taxon>
        <taxon>Bacillati</taxon>
        <taxon>Actinomycetota</taxon>
        <taxon>Actinomycetes</taxon>
        <taxon>Streptosporangiales</taxon>
        <taxon>Streptosporangiaceae</taxon>
        <taxon>Sinosporangium</taxon>
    </lineage>
</organism>
<dbReference type="GO" id="GO:0008235">
    <property type="term" value="F:metalloexopeptidase activity"/>
    <property type="evidence" value="ECO:0007669"/>
    <property type="project" value="InterPro"/>
</dbReference>
<keyword evidence="3" id="KW-0645">Protease</keyword>
<keyword evidence="6" id="KW-0378">Hydrolase</keyword>
<keyword evidence="7" id="KW-0862">Zinc</keyword>
<evidence type="ECO:0000256" key="5">
    <source>
        <dbReference type="ARBA" id="ARBA00022729"/>
    </source>
</evidence>
<evidence type="ECO:0000259" key="9">
    <source>
        <dbReference type="Pfam" id="PF02225"/>
    </source>
</evidence>
<dbReference type="AlphaFoldDB" id="A0A1G7UGZ9"/>
<dbReference type="Proteomes" id="UP000198923">
    <property type="component" value="Unassembled WGS sequence"/>
</dbReference>
<keyword evidence="4" id="KW-0479">Metal-binding</keyword>
<evidence type="ECO:0000256" key="7">
    <source>
        <dbReference type="ARBA" id="ARBA00022833"/>
    </source>
</evidence>
<dbReference type="SUPFAM" id="SSF52025">
    <property type="entry name" value="PA domain"/>
    <property type="match status" value="1"/>
</dbReference>
<dbReference type="GO" id="GO:0004177">
    <property type="term" value="F:aminopeptidase activity"/>
    <property type="evidence" value="ECO:0007669"/>
    <property type="project" value="UniProtKB-KW"/>
</dbReference>
<proteinExistence type="inferred from homology"/>
<evidence type="ECO:0000256" key="3">
    <source>
        <dbReference type="ARBA" id="ARBA00022670"/>
    </source>
</evidence>
<dbReference type="GO" id="GO:0006508">
    <property type="term" value="P:proteolysis"/>
    <property type="evidence" value="ECO:0007669"/>
    <property type="project" value="UniProtKB-KW"/>
</dbReference>
<evidence type="ECO:0000256" key="1">
    <source>
        <dbReference type="ARBA" id="ARBA00005957"/>
    </source>
</evidence>
<evidence type="ECO:0000259" key="10">
    <source>
        <dbReference type="Pfam" id="PF04389"/>
    </source>
</evidence>
<feature type="chain" id="PRO_5011643693" evidence="8">
    <location>
        <begin position="32"/>
        <end position="513"/>
    </location>
</feature>
<keyword evidence="2 11" id="KW-0031">Aminopeptidase</keyword>
<dbReference type="Pfam" id="PF04389">
    <property type="entry name" value="Peptidase_M28"/>
    <property type="match status" value="1"/>
</dbReference>
<dbReference type="CDD" id="cd00538">
    <property type="entry name" value="PA"/>
    <property type="match status" value="1"/>
</dbReference>
<dbReference type="STRING" id="504805.SAMN05421505_104255"/>
<feature type="domain" description="PA" evidence="9">
    <location>
        <begin position="160"/>
        <end position="240"/>
    </location>
</feature>
<dbReference type="InterPro" id="IPR003137">
    <property type="entry name" value="PA_domain"/>
</dbReference>
<gene>
    <name evidence="11" type="ORF">SAMN05421505_104255</name>
</gene>
<dbReference type="InterPro" id="IPR046450">
    <property type="entry name" value="PA_dom_sf"/>
</dbReference>